<organism evidence="6 7">
    <name type="scientific">Brevibacillus formosus</name>
    <dbReference type="NCBI Taxonomy" id="54913"/>
    <lineage>
        <taxon>Bacteria</taxon>
        <taxon>Bacillati</taxon>
        <taxon>Bacillota</taxon>
        <taxon>Bacilli</taxon>
        <taxon>Bacillales</taxon>
        <taxon>Paenibacillaceae</taxon>
        <taxon>Brevibacillus</taxon>
    </lineage>
</organism>
<dbReference type="PROSITE" id="PS50977">
    <property type="entry name" value="HTH_TETR_2"/>
    <property type="match status" value="1"/>
</dbReference>
<dbReference type="AlphaFoldDB" id="A0A220MPT8"/>
<keyword evidence="1" id="KW-0805">Transcription regulation</keyword>
<dbReference type="GO" id="GO:0003677">
    <property type="term" value="F:DNA binding"/>
    <property type="evidence" value="ECO:0007669"/>
    <property type="project" value="UniProtKB-UniRule"/>
</dbReference>
<dbReference type="EMBL" id="CP018145">
    <property type="protein sequence ID" value="ASJ57224.1"/>
    <property type="molecule type" value="Genomic_DNA"/>
</dbReference>
<dbReference type="Gene3D" id="1.10.357.10">
    <property type="entry name" value="Tetracycline Repressor, domain 2"/>
    <property type="match status" value="1"/>
</dbReference>
<keyword evidence="3" id="KW-0804">Transcription</keyword>
<sequence>MAPKVSDEYKTKKKIELLKAAKRVFITKGYTRATMQDVMDEAGVSRGALYAYFDNLEHLYLELLQFEDQQDAPFFTPIAGETSWQQITKWLYKQQGEIEKIEQTLSQANSEFFLSLKDKQKQQSYPYITTRYEKMVDVLTAFFVHGTATGEFKPQLPPEAIARYFISVIDGLMLDTAHLGPEKTKVSEQMEALLFSLKAMLGPTQ</sequence>
<dbReference type="InterPro" id="IPR009057">
    <property type="entry name" value="Homeodomain-like_sf"/>
</dbReference>
<keyword evidence="2 4" id="KW-0238">DNA-binding</keyword>
<proteinExistence type="predicted"/>
<evidence type="ECO:0000256" key="4">
    <source>
        <dbReference type="PROSITE-ProRule" id="PRU00335"/>
    </source>
</evidence>
<accession>A0A220MPT8</accession>
<feature type="DNA-binding region" description="H-T-H motif" evidence="4">
    <location>
        <begin position="34"/>
        <end position="53"/>
    </location>
</feature>
<dbReference type="PANTHER" id="PTHR47506">
    <property type="entry name" value="TRANSCRIPTIONAL REGULATORY PROTEIN"/>
    <property type="match status" value="1"/>
</dbReference>
<feature type="domain" description="HTH tetR-type" evidence="5">
    <location>
        <begin position="11"/>
        <end position="71"/>
    </location>
</feature>
<dbReference type="SUPFAM" id="SSF48498">
    <property type="entry name" value="Tetracyclin repressor-like, C-terminal domain"/>
    <property type="match status" value="1"/>
</dbReference>
<dbReference type="PANTHER" id="PTHR47506:SF6">
    <property type="entry name" value="HTH-TYPE TRANSCRIPTIONAL REPRESSOR NEMR"/>
    <property type="match status" value="1"/>
</dbReference>
<protein>
    <submittedName>
        <fullName evidence="6">TetR family transcriptional regulator</fullName>
    </submittedName>
</protein>
<dbReference type="Gene3D" id="1.10.10.60">
    <property type="entry name" value="Homeodomain-like"/>
    <property type="match status" value="1"/>
</dbReference>
<dbReference type="Proteomes" id="UP000197781">
    <property type="component" value="Chromosome"/>
</dbReference>
<dbReference type="SUPFAM" id="SSF46689">
    <property type="entry name" value="Homeodomain-like"/>
    <property type="match status" value="1"/>
</dbReference>
<dbReference type="PRINTS" id="PR00455">
    <property type="entry name" value="HTHTETR"/>
</dbReference>
<evidence type="ECO:0000256" key="3">
    <source>
        <dbReference type="ARBA" id="ARBA00023163"/>
    </source>
</evidence>
<evidence type="ECO:0000313" key="6">
    <source>
        <dbReference type="EMBL" id="ASJ57224.1"/>
    </source>
</evidence>
<dbReference type="InterPro" id="IPR001647">
    <property type="entry name" value="HTH_TetR"/>
</dbReference>
<reference evidence="6 7" key="1">
    <citation type="submission" date="2016-11" db="EMBL/GenBank/DDBJ databases">
        <authorList>
            <person name="Jaros S."/>
            <person name="Januszkiewicz K."/>
            <person name="Wedrychowicz H."/>
        </authorList>
    </citation>
    <scope>NUCLEOTIDE SEQUENCE [LARGE SCALE GENOMIC DNA]</scope>
    <source>
        <strain evidence="6 7">NF2</strain>
    </source>
</reference>
<dbReference type="Pfam" id="PF17922">
    <property type="entry name" value="TetR_C_17"/>
    <property type="match status" value="1"/>
</dbReference>
<dbReference type="Pfam" id="PF00440">
    <property type="entry name" value="TetR_N"/>
    <property type="match status" value="1"/>
</dbReference>
<evidence type="ECO:0000256" key="2">
    <source>
        <dbReference type="ARBA" id="ARBA00023125"/>
    </source>
</evidence>
<name>A0A220MPT8_9BACL</name>
<dbReference type="RefSeq" id="WP_088910683.1">
    <property type="nucleotide sequence ID" value="NZ_CP018145.1"/>
</dbReference>
<evidence type="ECO:0000259" key="5">
    <source>
        <dbReference type="PROSITE" id="PS50977"/>
    </source>
</evidence>
<dbReference type="InterPro" id="IPR041612">
    <property type="entry name" value="YfiR_C"/>
</dbReference>
<evidence type="ECO:0000256" key="1">
    <source>
        <dbReference type="ARBA" id="ARBA00023015"/>
    </source>
</evidence>
<dbReference type="InterPro" id="IPR036271">
    <property type="entry name" value="Tet_transcr_reg_TetR-rel_C_sf"/>
</dbReference>
<evidence type="ECO:0000313" key="7">
    <source>
        <dbReference type="Proteomes" id="UP000197781"/>
    </source>
</evidence>
<gene>
    <name evidence="6" type="ORF">BP422_29190</name>
</gene>
<dbReference type="KEGG" id="bfm:BP422_29190"/>